<dbReference type="Proteomes" id="UP000254508">
    <property type="component" value="Chromosome"/>
</dbReference>
<dbReference type="InterPro" id="IPR047213">
    <property type="entry name" value="TPP_PYR_PDC_IPDC-like"/>
</dbReference>
<gene>
    <name evidence="14" type="primary">ipdC</name>
    <name evidence="14" type="ORF">DVR09_08065</name>
</gene>
<evidence type="ECO:0000256" key="8">
    <source>
        <dbReference type="ARBA" id="ARBA00023239"/>
    </source>
</evidence>
<evidence type="ECO:0000313" key="14">
    <source>
        <dbReference type="EMBL" id="AXK42299.1"/>
    </source>
</evidence>
<evidence type="ECO:0000256" key="1">
    <source>
        <dbReference type="ARBA" id="ARBA00001920"/>
    </source>
</evidence>
<feature type="binding site" evidence="9">
    <location>
        <position position="434"/>
    </location>
    <ligand>
        <name>Mg(2+)</name>
        <dbReference type="ChEBI" id="CHEBI:18420"/>
    </ligand>
</feature>
<evidence type="ECO:0000256" key="7">
    <source>
        <dbReference type="ARBA" id="ARBA00023052"/>
    </source>
</evidence>
<dbReference type="GO" id="GO:0004737">
    <property type="term" value="F:pyruvate decarboxylase activity"/>
    <property type="evidence" value="ECO:0007669"/>
    <property type="project" value="TreeGrafter"/>
</dbReference>
<feature type="domain" description="Thiamine pyrophosphate enzyme central" evidence="11">
    <location>
        <begin position="201"/>
        <end position="294"/>
    </location>
</feature>
<dbReference type="EC" id="4.1.1.74" evidence="14"/>
<sequence>MENRRANGRTLATALLDALKDRGARQAFGLPGDFVLPFFRAVQESGILPLYTLSHEPSVGYAADAAARLGSTLGVAVVTYGAGALNMVNAVAQAYAEKSPMVVISGGPGAEEARMGLGLHHQVKSLNSQLEIFREVTCAQAILNDPDTAPSEIARVLDTALALSRPVYLEIPRDLVDRPCKRVPQLSQPPVDTGAARACAAEILSRLQSAERPAILIGVEARRYGLEGKLASLCRTLGIPVATTFMGRGLFAGEVLPLLGTYLGSAGKASIAETIEGADCLLMLGVILSDTNFGVSHRNVDLRASIRAFGSAVAFSHHNYPDITLEALVDALAEIAGPIGEASAAAAPCYATGLPCDDTALEPSDVAMALNDLFAASGTMPMAADVGDSLFVGLEVCDTDLVAPGYYASMGMGVPAALAICASTGRRPVALVGDGAFQMTGWELGNCRRNGWAPIVIVLNNRSWEMLRCFQPGQPYHDLDDWHFAQMAAPLGGKGVRVTTRSQLKQALEAAREDSGSFQLIEVMLPRGKTSNSLERYSSALRQISVLKDE</sequence>
<dbReference type="Gene3D" id="3.40.50.1220">
    <property type="entry name" value="TPP-binding domain"/>
    <property type="match status" value="1"/>
</dbReference>
<comment type="cofactor">
    <cofactor evidence="1">
        <name>a metal cation</name>
        <dbReference type="ChEBI" id="CHEBI:25213"/>
    </cofactor>
</comment>
<dbReference type="SUPFAM" id="SSF52518">
    <property type="entry name" value="Thiamin diphosphate-binding fold (THDP-binding)"/>
    <property type="match status" value="2"/>
</dbReference>
<dbReference type="InterPro" id="IPR012001">
    <property type="entry name" value="Thiamin_PyroP_enz_TPP-bd_dom"/>
</dbReference>
<dbReference type="GO" id="GO:0009851">
    <property type="term" value="P:auxin biosynthetic process"/>
    <property type="evidence" value="ECO:0007669"/>
    <property type="project" value="InterPro"/>
</dbReference>
<dbReference type="PANTHER" id="PTHR43452">
    <property type="entry name" value="PYRUVATE DECARBOXYLASE"/>
    <property type="match status" value="1"/>
</dbReference>
<dbReference type="InterPro" id="IPR012110">
    <property type="entry name" value="PDC/IPDC-like"/>
</dbReference>
<evidence type="ECO:0000259" key="11">
    <source>
        <dbReference type="Pfam" id="PF00205"/>
    </source>
</evidence>
<proteinExistence type="inferred from homology"/>
<dbReference type="PIRSF" id="PIRSF036565">
    <property type="entry name" value="Pyruvt_ip_decrb"/>
    <property type="match status" value="1"/>
</dbReference>
<evidence type="ECO:0000256" key="10">
    <source>
        <dbReference type="RuleBase" id="RU362132"/>
    </source>
</evidence>
<feature type="binding site" evidence="9">
    <location>
        <position position="461"/>
    </location>
    <ligand>
        <name>Mg(2+)</name>
        <dbReference type="ChEBI" id="CHEBI:18420"/>
    </ligand>
</feature>
<evidence type="ECO:0000256" key="5">
    <source>
        <dbReference type="ARBA" id="ARBA00022793"/>
    </source>
</evidence>
<comment type="cofactor">
    <cofactor evidence="9">
        <name>Mg(2+)</name>
        <dbReference type="ChEBI" id="CHEBI:18420"/>
    </cofactor>
    <text evidence="9">Binds 1 Mg(2+) per subunit.</text>
</comment>
<comment type="similarity">
    <text evidence="3 10">Belongs to the TPP enzyme family.</text>
</comment>
<dbReference type="KEGG" id="err:DVR09_08065"/>
<evidence type="ECO:0000259" key="12">
    <source>
        <dbReference type="Pfam" id="PF02775"/>
    </source>
</evidence>
<dbReference type="Pfam" id="PF02776">
    <property type="entry name" value="TPP_enzyme_N"/>
    <property type="match status" value="1"/>
</dbReference>
<keyword evidence="14" id="KW-0670">Pyruvate</keyword>
<feature type="domain" description="Thiamine pyrophosphate enzyme N-terminal TPP-binding" evidence="13">
    <location>
        <begin position="10"/>
        <end position="122"/>
    </location>
</feature>
<evidence type="ECO:0000256" key="3">
    <source>
        <dbReference type="ARBA" id="ARBA00007812"/>
    </source>
</evidence>
<dbReference type="InterPro" id="IPR017765">
    <property type="entry name" value="IPDC"/>
</dbReference>
<dbReference type="PANTHER" id="PTHR43452:SF30">
    <property type="entry name" value="PYRUVATE DECARBOXYLASE ISOZYME 1-RELATED"/>
    <property type="match status" value="1"/>
</dbReference>
<keyword evidence="7 10" id="KW-0786">Thiamine pyrophosphate</keyword>
<dbReference type="Gene3D" id="3.40.50.970">
    <property type="match status" value="2"/>
</dbReference>
<evidence type="ECO:0000256" key="9">
    <source>
        <dbReference type="PIRSR" id="PIRSR036565-2"/>
    </source>
</evidence>
<keyword evidence="5" id="KW-0210">Decarboxylase</keyword>
<organism evidence="14 15">
    <name type="scientific">Erythrobacter aureus</name>
    <dbReference type="NCBI Taxonomy" id="2182384"/>
    <lineage>
        <taxon>Bacteria</taxon>
        <taxon>Pseudomonadati</taxon>
        <taxon>Pseudomonadota</taxon>
        <taxon>Alphaproteobacteria</taxon>
        <taxon>Sphingomonadales</taxon>
        <taxon>Erythrobacteraceae</taxon>
        <taxon>Erythrobacter/Porphyrobacter group</taxon>
        <taxon>Erythrobacter</taxon>
    </lineage>
</organism>
<evidence type="ECO:0000313" key="15">
    <source>
        <dbReference type="Proteomes" id="UP000254508"/>
    </source>
</evidence>
<dbReference type="AlphaFoldDB" id="A0A345YEE7"/>
<dbReference type="Pfam" id="PF02775">
    <property type="entry name" value="TPP_enzyme_C"/>
    <property type="match status" value="1"/>
</dbReference>
<dbReference type="InterPro" id="IPR012000">
    <property type="entry name" value="Thiamin_PyroP_enz_cen_dom"/>
</dbReference>
<accession>A0A345YEE7</accession>
<dbReference type="GO" id="GO:0030976">
    <property type="term" value="F:thiamine pyrophosphate binding"/>
    <property type="evidence" value="ECO:0007669"/>
    <property type="project" value="InterPro"/>
</dbReference>
<dbReference type="GO" id="GO:0047434">
    <property type="term" value="F:indolepyruvate decarboxylase activity"/>
    <property type="evidence" value="ECO:0007669"/>
    <property type="project" value="UniProtKB-EC"/>
</dbReference>
<name>A0A345YEE7_9SPHN</name>
<dbReference type="CDD" id="cd07038">
    <property type="entry name" value="TPP_PYR_PDC_IPDC_like"/>
    <property type="match status" value="1"/>
</dbReference>
<dbReference type="EC" id="4.1.1.43" evidence="14"/>
<keyword evidence="4 9" id="KW-0479">Metal-binding</keyword>
<keyword evidence="8 14" id="KW-0456">Lyase</keyword>
<dbReference type="InterPro" id="IPR029035">
    <property type="entry name" value="DHS-like_NAD/FAD-binding_dom"/>
</dbReference>
<dbReference type="GO" id="GO:0005829">
    <property type="term" value="C:cytosol"/>
    <property type="evidence" value="ECO:0007669"/>
    <property type="project" value="TreeGrafter"/>
</dbReference>
<evidence type="ECO:0000256" key="4">
    <source>
        <dbReference type="ARBA" id="ARBA00022723"/>
    </source>
</evidence>
<dbReference type="NCBIfam" id="TIGR03394">
    <property type="entry name" value="indol_phenyl_DC"/>
    <property type="match status" value="1"/>
</dbReference>
<evidence type="ECO:0000256" key="6">
    <source>
        <dbReference type="ARBA" id="ARBA00022842"/>
    </source>
</evidence>
<feature type="domain" description="Thiamine pyrophosphate enzyme TPP-binding" evidence="12">
    <location>
        <begin position="400"/>
        <end position="523"/>
    </location>
</feature>
<keyword evidence="6 9" id="KW-0460">Magnesium</keyword>
<dbReference type="GO" id="GO:0000287">
    <property type="term" value="F:magnesium ion binding"/>
    <property type="evidence" value="ECO:0007669"/>
    <property type="project" value="InterPro"/>
</dbReference>
<dbReference type="EMBL" id="CP031357">
    <property type="protein sequence ID" value="AXK42299.1"/>
    <property type="molecule type" value="Genomic_DNA"/>
</dbReference>
<evidence type="ECO:0000259" key="13">
    <source>
        <dbReference type="Pfam" id="PF02776"/>
    </source>
</evidence>
<dbReference type="SUPFAM" id="SSF52467">
    <property type="entry name" value="DHS-like NAD/FAD-binding domain"/>
    <property type="match status" value="1"/>
</dbReference>
<dbReference type="OrthoDB" id="4494979at2"/>
<dbReference type="GO" id="GO:0000949">
    <property type="term" value="P:aromatic amino acid family catabolic process to alcohol via Ehrlich pathway"/>
    <property type="evidence" value="ECO:0007669"/>
    <property type="project" value="TreeGrafter"/>
</dbReference>
<comment type="cofactor">
    <cofactor evidence="2">
        <name>thiamine diphosphate</name>
        <dbReference type="ChEBI" id="CHEBI:58937"/>
    </cofactor>
</comment>
<dbReference type="InterPro" id="IPR011766">
    <property type="entry name" value="TPP_enzyme_TPP-bd"/>
</dbReference>
<dbReference type="GO" id="GO:0050177">
    <property type="term" value="F:phenylpyruvate decarboxylase activity"/>
    <property type="evidence" value="ECO:0007669"/>
    <property type="project" value="UniProtKB-EC"/>
</dbReference>
<evidence type="ECO:0000256" key="2">
    <source>
        <dbReference type="ARBA" id="ARBA00001964"/>
    </source>
</evidence>
<keyword evidence="15" id="KW-1185">Reference proteome</keyword>
<protein>
    <submittedName>
        <fullName evidence="14">Indolepyruvate/phenylpyruvate decarboxylase</fullName>
        <ecNumber evidence="14">4.1.1.43</ecNumber>
        <ecNumber evidence="14">4.1.1.74</ecNumber>
    </submittedName>
</protein>
<dbReference type="InterPro" id="IPR029061">
    <property type="entry name" value="THDP-binding"/>
</dbReference>
<reference evidence="15" key="1">
    <citation type="submission" date="2018-07" db="EMBL/GenBank/DDBJ databases">
        <title>Genome sequence of Erythrobacter strain YH-07, an antagonistic bacterium isolated from Yellow Sea.</title>
        <authorList>
            <person name="Tang T."/>
            <person name="Liu Q."/>
            <person name="Sun X."/>
        </authorList>
    </citation>
    <scope>NUCLEOTIDE SEQUENCE [LARGE SCALE GENOMIC DNA]</scope>
    <source>
        <strain evidence="15">YH-07</strain>
    </source>
</reference>
<dbReference type="Pfam" id="PF00205">
    <property type="entry name" value="TPP_enzyme_M"/>
    <property type="match status" value="1"/>
</dbReference>